<dbReference type="InterPro" id="IPR001452">
    <property type="entry name" value="SH3_domain"/>
</dbReference>
<sequence length="122" mass="13380">MRYRVISDWSASYDQPIELAAGEGLELSGRKDCWDGHLWLWARSFATGREGWIPDSLPLCRAGKLVSGCDYSARELTCRTGQILASLGETHGWVLCEAEVGDIGWVPRACLAPIPDAGREDG</sequence>
<organism evidence="3 4">
    <name type="scientific">Paracoccus alkanivorans</name>
    <dbReference type="NCBI Taxonomy" id="2116655"/>
    <lineage>
        <taxon>Bacteria</taxon>
        <taxon>Pseudomonadati</taxon>
        <taxon>Pseudomonadota</taxon>
        <taxon>Alphaproteobacteria</taxon>
        <taxon>Rhodobacterales</taxon>
        <taxon>Paracoccaceae</taxon>
        <taxon>Paracoccus</taxon>
    </lineage>
</organism>
<dbReference type="InterPro" id="IPR036028">
    <property type="entry name" value="SH3-like_dom_sf"/>
</dbReference>
<dbReference type="OrthoDB" id="1030757at2"/>
<keyword evidence="1" id="KW-0728">SH3 domain</keyword>
<gene>
    <name evidence="3" type="ORF">C9E81_02450</name>
</gene>
<comment type="caution">
    <text evidence="3">The sequence shown here is derived from an EMBL/GenBank/DDBJ whole genome shotgun (WGS) entry which is preliminary data.</text>
</comment>
<evidence type="ECO:0000313" key="4">
    <source>
        <dbReference type="Proteomes" id="UP000273516"/>
    </source>
</evidence>
<evidence type="ECO:0000256" key="1">
    <source>
        <dbReference type="ARBA" id="ARBA00022443"/>
    </source>
</evidence>
<proteinExistence type="predicted"/>
<dbReference type="RefSeq" id="WP_122110712.1">
    <property type="nucleotide sequence ID" value="NZ_QOKZ01000001.1"/>
</dbReference>
<dbReference type="Proteomes" id="UP000273516">
    <property type="component" value="Unassembled WGS sequence"/>
</dbReference>
<dbReference type="Gene3D" id="2.30.30.40">
    <property type="entry name" value="SH3 Domains"/>
    <property type="match status" value="1"/>
</dbReference>
<dbReference type="SUPFAM" id="SSF50044">
    <property type="entry name" value="SH3-domain"/>
    <property type="match status" value="2"/>
</dbReference>
<feature type="domain" description="SH3" evidence="2">
    <location>
        <begin position="2"/>
        <end position="55"/>
    </location>
</feature>
<keyword evidence="4" id="KW-1185">Reference proteome</keyword>
<accession>A0A3M0MJJ5</accession>
<protein>
    <recommendedName>
        <fullName evidence="2">SH3 domain-containing protein</fullName>
    </recommendedName>
</protein>
<evidence type="ECO:0000259" key="2">
    <source>
        <dbReference type="Pfam" id="PF07653"/>
    </source>
</evidence>
<evidence type="ECO:0000313" key="3">
    <source>
        <dbReference type="EMBL" id="RMC37625.1"/>
    </source>
</evidence>
<name>A0A3M0MJJ5_9RHOB</name>
<feature type="domain" description="SH3" evidence="2">
    <location>
        <begin position="71"/>
        <end position="114"/>
    </location>
</feature>
<reference evidence="3 4" key="1">
    <citation type="submission" date="2018-07" db="EMBL/GenBank/DDBJ databases">
        <authorList>
            <person name="Zhang Y."/>
            <person name="Wang L."/>
            <person name="Ma S."/>
        </authorList>
    </citation>
    <scope>NUCLEOTIDE SEQUENCE [LARGE SCALE GENOMIC DNA]</scope>
    <source>
        <strain evidence="3 4">4-2</strain>
    </source>
</reference>
<dbReference type="Pfam" id="PF07653">
    <property type="entry name" value="SH3_2"/>
    <property type="match status" value="2"/>
</dbReference>
<dbReference type="EMBL" id="QOKZ01000001">
    <property type="protein sequence ID" value="RMC37625.1"/>
    <property type="molecule type" value="Genomic_DNA"/>
</dbReference>
<dbReference type="AlphaFoldDB" id="A0A3M0MJJ5"/>